<evidence type="ECO:0000256" key="4">
    <source>
        <dbReference type="ARBA" id="ARBA00038306"/>
    </source>
</evidence>
<reference evidence="7 8" key="1">
    <citation type="submission" date="2023-01" db="EMBL/GenBank/DDBJ databases">
        <title>Novel species of the genus Asticcacaulis isolated from rivers.</title>
        <authorList>
            <person name="Lu H."/>
        </authorList>
    </citation>
    <scope>NUCLEOTIDE SEQUENCE [LARGE SCALE GENOMIC DNA]</scope>
    <source>
        <strain evidence="7 8">BYS171W</strain>
    </source>
</reference>
<keyword evidence="3" id="KW-0472">Membrane</keyword>
<accession>A0ABT5HWP3</accession>
<proteinExistence type="inferred from homology"/>
<evidence type="ECO:0000256" key="5">
    <source>
        <dbReference type="SAM" id="SignalP"/>
    </source>
</evidence>
<dbReference type="PANTHER" id="PTHR34001:SF3">
    <property type="entry name" value="BLL7405 PROTEIN"/>
    <property type="match status" value="1"/>
</dbReference>
<comment type="similarity">
    <text evidence="4">Belongs to the Omp25/RopB family.</text>
</comment>
<evidence type="ECO:0000313" key="7">
    <source>
        <dbReference type="EMBL" id="MDC7684353.1"/>
    </source>
</evidence>
<dbReference type="InterPro" id="IPR027385">
    <property type="entry name" value="Beta-barrel_OMP"/>
</dbReference>
<dbReference type="SUPFAM" id="SSF56925">
    <property type="entry name" value="OMPA-like"/>
    <property type="match status" value="1"/>
</dbReference>
<dbReference type="Pfam" id="PF13505">
    <property type="entry name" value="OMP_b-brl"/>
    <property type="match status" value="1"/>
</dbReference>
<comment type="caution">
    <text evidence="7">The sequence shown here is derived from an EMBL/GenBank/DDBJ whole genome shotgun (WGS) entry which is preliminary data.</text>
</comment>
<evidence type="ECO:0000313" key="8">
    <source>
        <dbReference type="Proteomes" id="UP001214854"/>
    </source>
</evidence>
<dbReference type="RefSeq" id="WP_272748826.1">
    <property type="nucleotide sequence ID" value="NZ_JAQQKX010000011.1"/>
</dbReference>
<dbReference type="InterPro" id="IPR051692">
    <property type="entry name" value="OMP-like"/>
</dbReference>
<dbReference type="InterPro" id="IPR011250">
    <property type="entry name" value="OMP/PagP_B-barrel"/>
</dbReference>
<dbReference type="Gene3D" id="2.40.160.20">
    <property type="match status" value="1"/>
</dbReference>
<dbReference type="Proteomes" id="UP001214854">
    <property type="component" value="Unassembled WGS sequence"/>
</dbReference>
<evidence type="ECO:0000259" key="6">
    <source>
        <dbReference type="Pfam" id="PF13505"/>
    </source>
</evidence>
<dbReference type="EMBL" id="JAQQKX010000011">
    <property type="protein sequence ID" value="MDC7684353.1"/>
    <property type="molecule type" value="Genomic_DNA"/>
</dbReference>
<organism evidence="7 8">
    <name type="scientific">Asticcacaulis aquaticus</name>
    <dbReference type="NCBI Taxonomy" id="2984212"/>
    <lineage>
        <taxon>Bacteria</taxon>
        <taxon>Pseudomonadati</taxon>
        <taxon>Pseudomonadota</taxon>
        <taxon>Alphaproteobacteria</taxon>
        <taxon>Caulobacterales</taxon>
        <taxon>Caulobacteraceae</taxon>
        <taxon>Asticcacaulis</taxon>
    </lineage>
</organism>
<comment type="subcellular location">
    <subcellularLocation>
        <location evidence="1">Membrane</location>
    </subcellularLocation>
</comment>
<sequence length="276" mass="29496">MTLNAFRCGLLAATATIFAVPAVAQDWTGPYVGGHAGYSRLSDKNSERLNFDTNLDGNYNDTVNTSAGANAFSPGFCDGAPNGNSAASACRDDDGGADVGLRLGYDWQSGNFVYGVVGEIAKLDLTDNVTGFSTTPAAYTFTRKTGTVTALRGRAGYAMNDYLLYGTAGFAWADLDRSFTTTNTANSFTPRGGDNAKGYQIGFGTEKKVMENWTLGAEYLYTSLDDDDYTVRVGPGTAPATNPFLIANAQGTDMKRSEDKLKAHSLRFTVTYRFGM</sequence>
<dbReference type="PANTHER" id="PTHR34001">
    <property type="entry name" value="BLL7405 PROTEIN"/>
    <property type="match status" value="1"/>
</dbReference>
<feature type="chain" id="PRO_5045917847" evidence="5">
    <location>
        <begin position="25"/>
        <end position="276"/>
    </location>
</feature>
<evidence type="ECO:0000256" key="1">
    <source>
        <dbReference type="ARBA" id="ARBA00004370"/>
    </source>
</evidence>
<keyword evidence="2 5" id="KW-0732">Signal</keyword>
<gene>
    <name evidence="7" type="ORF">PQU92_13780</name>
</gene>
<feature type="domain" description="Outer membrane protein beta-barrel" evidence="6">
    <location>
        <begin position="11"/>
        <end position="274"/>
    </location>
</feature>
<feature type="signal peptide" evidence="5">
    <location>
        <begin position="1"/>
        <end position="24"/>
    </location>
</feature>
<protein>
    <submittedName>
        <fullName evidence="7">Outer membrane beta-barrel protein</fullName>
    </submittedName>
</protein>
<name>A0ABT5HWP3_9CAUL</name>
<keyword evidence="8" id="KW-1185">Reference proteome</keyword>
<evidence type="ECO:0000256" key="3">
    <source>
        <dbReference type="ARBA" id="ARBA00023136"/>
    </source>
</evidence>
<evidence type="ECO:0000256" key="2">
    <source>
        <dbReference type="ARBA" id="ARBA00022729"/>
    </source>
</evidence>